<dbReference type="SUPFAM" id="SSF52540">
    <property type="entry name" value="P-loop containing nucleoside triphosphate hydrolases"/>
    <property type="match status" value="1"/>
</dbReference>
<feature type="domain" description="Helicase ATP-binding" evidence="10">
    <location>
        <begin position="37"/>
        <end position="254"/>
    </location>
</feature>
<dbReference type="PROSITE" id="PS51192">
    <property type="entry name" value="HELICASE_ATP_BIND_1"/>
    <property type="match status" value="1"/>
</dbReference>
<evidence type="ECO:0000256" key="3">
    <source>
        <dbReference type="ARBA" id="ARBA00022801"/>
    </source>
</evidence>
<keyword evidence="13" id="KW-1185">Reference proteome</keyword>
<keyword evidence="4" id="KW-0347">Helicase</keyword>
<dbReference type="Pfam" id="PF00270">
    <property type="entry name" value="DEAD"/>
    <property type="match status" value="1"/>
</dbReference>
<dbReference type="EC" id="3.6.4.-" evidence="12"/>
<dbReference type="Pfam" id="PF23235">
    <property type="entry name" value="WHD_3rd_Lhr"/>
    <property type="match status" value="1"/>
</dbReference>
<dbReference type="Pfam" id="PF19306">
    <property type="entry name" value="WHD_Lhr"/>
    <property type="match status" value="1"/>
</dbReference>
<dbReference type="Gene3D" id="3.40.50.300">
    <property type="entry name" value="P-loop containing nucleotide triphosphate hydrolases"/>
    <property type="match status" value="2"/>
</dbReference>
<comment type="caution">
    <text evidence="12">The sequence shown here is derived from an EMBL/GenBank/DDBJ whole genome shotgun (WGS) entry which is preliminary data.</text>
</comment>
<dbReference type="Pfam" id="PF23236">
    <property type="entry name" value="WHD_2nd_Lhr"/>
    <property type="match status" value="1"/>
</dbReference>
<feature type="domain" description="Helicase C-terminal" evidence="11">
    <location>
        <begin position="305"/>
        <end position="510"/>
    </location>
</feature>
<reference evidence="12 13" key="1">
    <citation type="submission" date="2021-03" db="EMBL/GenBank/DDBJ databases">
        <title>Sequencing the genomes of 1000 actinobacteria strains.</title>
        <authorList>
            <person name="Klenk H.-P."/>
        </authorList>
    </citation>
    <scope>NUCLEOTIDE SEQUENCE [LARGE SCALE GENOMIC DNA]</scope>
    <source>
        <strain evidence="12 13">DSM 15797</strain>
    </source>
</reference>
<dbReference type="InterPro" id="IPR055367">
    <property type="entry name" value="WH4_Lhr"/>
</dbReference>
<evidence type="ECO:0000256" key="9">
    <source>
        <dbReference type="SAM" id="MobiDB-lite"/>
    </source>
</evidence>
<name>A0ABS4XJR1_9MICC</name>
<evidence type="ECO:0000256" key="2">
    <source>
        <dbReference type="ARBA" id="ARBA00022763"/>
    </source>
</evidence>
<dbReference type="InterPro" id="IPR011545">
    <property type="entry name" value="DEAD/DEAH_box_helicase_dom"/>
</dbReference>
<keyword evidence="6" id="KW-0238">DNA-binding</keyword>
<dbReference type="InterPro" id="IPR052511">
    <property type="entry name" value="ATP-dep_Helicase"/>
</dbReference>
<keyword evidence="1" id="KW-0547">Nucleotide-binding</keyword>
<dbReference type="NCBIfam" id="NF007284">
    <property type="entry name" value="PRK09751.1"/>
    <property type="match status" value="1"/>
</dbReference>
<dbReference type="PANTHER" id="PTHR47962:SF5">
    <property type="entry name" value="ATP-DEPENDENT HELICASE LHR-RELATED"/>
    <property type="match status" value="1"/>
</dbReference>
<dbReference type="SMART" id="SM00487">
    <property type="entry name" value="DEXDc"/>
    <property type="match status" value="1"/>
</dbReference>
<evidence type="ECO:0000313" key="13">
    <source>
        <dbReference type="Proteomes" id="UP001296993"/>
    </source>
</evidence>
<dbReference type="InterPro" id="IPR001650">
    <property type="entry name" value="Helicase_C-like"/>
</dbReference>
<dbReference type="Pfam" id="PF00271">
    <property type="entry name" value="Helicase_C"/>
    <property type="match status" value="1"/>
</dbReference>
<dbReference type="PANTHER" id="PTHR47962">
    <property type="entry name" value="ATP-DEPENDENT HELICASE LHR-RELATED-RELATED"/>
    <property type="match status" value="1"/>
</dbReference>
<dbReference type="InterPro" id="IPR055368">
    <property type="entry name" value="WH3_Lhr"/>
</dbReference>
<dbReference type="GO" id="GO:0016787">
    <property type="term" value="F:hydrolase activity"/>
    <property type="evidence" value="ECO:0007669"/>
    <property type="project" value="UniProtKB-KW"/>
</dbReference>
<proteinExistence type="predicted"/>
<dbReference type="EMBL" id="JAGIOF010000004">
    <property type="protein sequence ID" value="MBP2388523.1"/>
    <property type="molecule type" value="Genomic_DNA"/>
</dbReference>
<dbReference type="InterPro" id="IPR013701">
    <property type="entry name" value="Lhr-like_DEAD/DEAH_assoc"/>
</dbReference>
<organism evidence="12 13">
    <name type="scientific">Paeniglutamicibacter kerguelensis</name>
    <dbReference type="NCBI Taxonomy" id="254788"/>
    <lineage>
        <taxon>Bacteria</taxon>
        <taxon>Bacillati</taxon>
        <taxon>Actinomycetota</taxon>
        <taxon>Actinomycetes</taxon>
        <taxon>Micrococcales</taxon>
        <taxon>Micrococcaceae</taxon>
        <taxon>Paeniglutamicibacter</taxon>
    </lineage>
</organism>
<evidence type="ECO:0000259" key="10">
    <source>
        <dbReference type="PROSITE" id="PS51192"/>
    </source>
</evidence>
<evidence type="ECO:0000256" key="4">
    <source>
        <dbReference type="ARBA" id="ARBA00022806"/>
    </source>
</evidence>
<dbReference type="Pfam" id="PF23234">
    <property type="entry name" value="WHD_4th_Lhr"/>
    <property type="match status" value="1"/>
</dbReference>
<dbReference type="InterPro" id="IPR045628">
    <property type="entry name" value="Lhr_WH_dom"/>
</dbReference>
<evidence type="ECO:0000256" key="8">
    <source>
        <dbReference type="ARBA" id="ARBA00023235"/>
    </source>
</evidence>
<evidence type="ECO:0000313" key="12">
    <source>
        <dbReference type="EMBL" id="MBP2388523.1"/>
    </source>
</evidence>
<gene>
    <name evidence="12" type="ORF">JOF47_004096</name>
</gene>
<accession>A0ABS4XJR1</accession>
<evidence type="ECO:0000256" key="7">
    <source>
        <dbReference type="ARBA" id="ARBA00023204"/>
    </source>
</evidence>
<sequence length="1663" mass="175313">MAKQPDPRHVLERFTPATRAWFEGAFAAPTPAQIGAWDAISTGRHALVIAPTGSGKTLSAFLWALDSFARTATEIMAPALPGLENGDRPAAATRPKTGGTHSAGTRVLYISPLKALGVDVERNLRAPLVGIKATAAHLGLAVPQVSVGVRSGDTPANERRKLVTNPPDILITTPESLYLMLTSRARESLAGVHTVILDEVHAVAGTKRGAHLALSLERMDALLGTPVQRIGLSATVEPREEVARFVGGGAPVSVIAPPITKTWDLSVRVPVEDMTDLPAAAAAHDLGPGSGLAPQASIWPHVEEQIVDLIEANRSTIVFANSRRLAERLTGRLNEIHESRVTGIDVDPGFAPGGIGSTGAEMTGGSAPRRVQPGSGMPAAMMAQAGMVSGAGEVGVVPLARAHHGSVSKETRAQIEDDLKTGVLRAVVATSSLELGIDMGLVDLVVQVESPPSVASGLQRVGRAGHQVGETSIGTFFPKHRADLLSTALTVSRMREGKIEKLHIPANPLDVLAQQTLAACALEDLDVEAWFDTVRRAAPYAGLPRAAFTATLEMLAGKYPSDEFAQLRPRIVWDRDTGTLTGRPGAQRLAVVSGGTIPDRGLFGVYLVGSEENSGAKGGRRVGELDEEMVYESRVGDVFALGATSWKIEDITHDRVLVSPAFGQPGKLPFWKGDTQGRPVELGAALGKFTAALVSMPEAAAREELAGIGLDAFASGNLLNYLGAQAEATSVVPSDKTMVVERFVDELGDWRVILHSPFGLPVHAPWALAVGARLHERYGLDGSAMAADDGIVLRVPAMDDEPPGAELFAFEPEEIEDLVTAQVGNSALFASRFRECAARALLLPRTNPAKRTPLWQQRQRSAQLLDVARKYPDFPIILETVRECLNDVYDLPSLKNLLALMGSRGISVREVQTRLPSPFAQSLLFGYVAQFLYEGDSPLAERRAAALSLDPALLNELLGRTELRELLDAQVILRTEAELQRLAPGRQLAGMEGAADLLRMLGPLGIEAVAARLRAETEPAEIAPAGTGQDTDAARTAHVAHVSLAETHLRGLVRANRALEVRLGGGAVFAAIEDAPRLRDGLGVPLPHGVPLAFIDPVEDPVGDLVSRFARTHGPFTAADVAAALGLGVAVAKAALDQLVAENRLMTGAFRPAELLVEDAAGFRSAQLEYCEAGVLRMIRSRSLAALRAEVEPVDQPTFARFLPAWQGIGQGLSGIDGVLAVVEQLAGVPVPASAIESFVLPVRVRNYAPGMLDELMSAGEVLVSGAGALAGTDGWVALHTAENAPLSLPQPDRDHLGALARRLLVVLDAGGAYFVPQLARLVAGVPDPAAVPSIVPGAHEASGTEPRTEAVLESLWELFWAGAVSPDTLAPVRGLLSGGKSAHRAPALAPRARTARLGRMAMLRQGRAGFEAPGAGDPGVMRLQGRELGPRSGFGGVPESGTGRWAALPHPVQDPTIRAHASAEFLLERYGVVTRGSVAAESVPGGFGQLYRVLGRLEEAGHARRGYFVERLGAAQFSTSPTIDRLRTFVRDAGSETGPPGALALAATDPANPYGAALAWPQGPGGHRPGRKAGAMVVLLDGRLALYMERGGKTVLDFAGAGAAENLLDTAAFELVAALRRAGIEKLAVHKVNGEPVSDSPWGAALRRAGFYSTPSGLRFRS</sequence>
<dbReference type="InterPro" id="IPR014001">
    <property type="entry name" value="Helicase_ATP-bd"/>
</dbReference>
<dbReference type="RefSeq" id="WP_210002201.1">
    <property type="nucleotide sequence ID" value="NZ_BAAAJY010000004.1"/>
</dbReference>
<keyword evidence="5" id="KW-0067">ATP-binding</keyword>
<dbReference type="PROSITE" id="PS51194">
    <property type="entry name" value="HELICASE_CTER"/>
    <property type="match status" value="1"/>
</dbReference>
<keyword evidence="2" id="KW-0227">DNA damage</keyword>
<evidence type="ECO:0000256" key="1">
    <source>
        <dbReference type="ARBA" id="ARBA00022741"/>
    </source>
</evidence>
<keyword evidence="7" id="KW-0234">DNA repair</keyword>
<dbReference type="InterPro" id="IPR027417">
    <property type="entry name" value="P-loop_NTPase"/>
</dbReference>
<dbReference type="Pfam" id="PF08494">
    <property type="entry name" value="DEAD_assoc"/>
    <property type="match status" value="1"/>
</dbReference>
<protein>
    <submittedName>
        <fullName evidence="12">ATP-dependent Lhr-like helicase</fullName>
        <ecNumber evidence="12">3.6.4.-</ecNumber>
    </submittedName>
</protein>
<dbReference type="SMART" id="SM00490">
    <property type="entry name" value="HELICc"/>
    <property type="match status" value="1"/>
</dbReference>
<dbReference type="InterPro" id="IPR055369">
    <property type="entry name" value="WH2_Lhr"/>
</dbReference>
<keyword evidence="8" id="KW-0413">Isomerase</keyword>
<evidence type="ECO:0000256" key="5">
    <source>
        <dbReference type="ARBA" id="ARBA00022840"/>
    </source>
</evidence>
<keyword evidence="3 12" id="KW-0378">Hydrolase</keyword>
<evidence type="ECO:0000259" key="11">
    <source>
        <dbReference type="PROSITE" id="PS51194"/>
    </source>
</evidence>
<evidence type="ECO:0000256" key="6">
    <source>
        <dbReference type="ARBA" id="ARBA00023125"/>
    </source>
</evidence>
<feature type="region of interest" description="Disordered" evidence="9">
    <location>
        <begin position="80"/>
        <end position="101"/>
    </location>
</feature>
<dbReference type="Proteomes" id="UP001296993">
    <property type="component" value="Unassembled WGS sequence"/>
</dbReference>